<dbReference type="OMA" id="IHGVDQR"/>
<dbReference type="Pfam" id="PF10294">
    <property type="entry name" value="Methyltransf_16"/>
    <property type="match status" value="1"/>
</dbReference>
<protein>
    <recommendedName>
        <fullName evidence="4">Methyltransferase</fullName>
    </recommendedName>
</protein>
<dbReference type="OrthoDB" id="46564at2759"/>
<dbReference type="Proteomes" id="UP000002009">
    <property type="component" value="Chromosome 2"/>
</dbReference>
<dbReference type="STRING" id="296587.C1E055"/>
<accession>C1E055</accession>
<feature type="compositionally biased region" description="Basic and acidic residues" evidence="1">
    <location>
        <begin position="278"/>
        <end position="293"/>
    </location>
</feature>
<organism evidence="2 3">
    <name type="scientific">Micromonas commoda (strain RCC299 / NOUM17 / CCMP2709)</name>
    <name type="common">Picoplanktonic green alga</name>
    <dbReference type="NCBI Taxonomy" id="296587"/>
    <lineage>
        <taxon>Eukaryota</taxon>
        <taxon>Viridiplantae</taxon>
        <taxon>Chlorophyta</taxon>
        <taxon>Mamiellophyceae</taxon>
        <taxon>Mamiellales</taxon>
        <taxon>Mamiellaceae</taxon>
        <taxon>Micromonas</taxon>
    </lineage>
</organism>
<dbReference type="EMBL" id="CP001323">
    <property type="protein sequence ID" value="ACO61244.1"/>
    <property type="molecule type" value="Genomic_DNA"/>
</dbReference>
<name>C1E055_MICCC</name>
<dbReference type="PANTHER" id="PTHR14614">
    <property type="entry name" value="HEPATOCELLULAR CARCINOMA-ASSOCIATED ANTIGEN"/>
    <property type="match status" value="1"/>
</dbReference>
<dbReference type="PANTHER" id="PTHR14614:SF132">
    <property type="entry name" value="PROTEIN-LYSINE METHYLTRANSFERASE C42C1.13"/>
    <property type="match status" value="1"/>
</dbReference>
<proteinExistence type="predicted"/>
<feature type="region of interest" description="Disordered" evidence="1">
    <location>
        <begin position="269"/>
        <end position="293"/>
    </location>
</feature>
<evidence type="ECO:0008006" key="4">
    <source>
        <dbReference type="Google" id="ProtNLM"/>
    </source>
</evidence>
<dbReference type="KEGG" id="mis:MICPUN_56307"/>
<dbReference type="GeneID" id="8241180"/>
<keyword evidence="3" id="KW-1185">Reference proteome</keyword>
<reference evidence="2 3" key="1">
    <citation type="journal article" date="2009" name="Science">
        <title>Green evolution and dynamic adaptations revealed by genomes of the marine picoeukaryotes Micromonas.</title>
        <authorList>
            <person name="Worden A.Z."/>
            <person name="Lee J.H."/>
            <person name="Mock T."/>
            <person name="Rouze P."/>
            <person name="Simmons M.P."/>
            <person name="Aerts A.L."/>
            <person name="Allen A.E."/>
            <person name="Cuvelier M.L."/>
            <person name="Derelle E."/>
            <person name="Everett M.V."/>
            <person name="Foulon E."/>
            <person name="Grimwood J."/>
            <person name="Gundlach H."/>
            <person name="Henrissat B."/>
            <person name="Napoli C."/>
            <person name="McDonald S.M."/>
            <person name="Parker M.S."/>
            <person name="Rombauts S."/>
            <person name="Salamov A."/>
            <person name="Von Dassow P."/>
            <person name="Badger J.H."/>
            <person name="Coutinho P.M."/>
            <person name="Demir E."/>
            <person name="Dubchak I."/>
            <person name="Gentemann C."/>
            <person name="Eikrem W."/>
            <person name="Gready J.E."/>
            <person name="John U."/>
            <person name="Lanier W."/>
            <person name="Lindquist E.A."/>
            <person name="Lucas S."/>
            <person name="Mayer K.F."/>
            <person name="Moreau H."/>
            <person name="Not F."/>
            <person name="Otillar R."/>
            <person name="Panaud O."/>
            <person name="Pangilinan J."/>
            <person name="Paulsen I."/>
            <person name="Piegu B."/>
            <person name="Poliakov A."/>
            <person name="Robbens S."/>
            <person name="Schmutz J."/>
            <person name="Toulza E."/>
            <person name="Wyss T."/>
            <person name="Zelensky A."/>
            <person name="Zhou K."/>
            <person name="Armbrust E.V."/>
            <person name="Bhattacharya D."/>
            <person name="Goodenough U.W."/>
            <person name="Van de Peer Y."/>
            <person name="Grigoriev I.V."/>
        </authorList>
    </citation>
    <scope>NUCLEOTIDE SEQUENCE [LARGE SCALE GENOMIC DNA]</scope>
    <source>
        <strain evidence="3">RCC299 / NOUM17</strain>
    </source>
</reference>
<dbReference type="InterPro" id="IPR029063">
    <property type="entry name" value="SAM-dependent_MTases_sf"/>
</dbReference>
<evidence type="ECO:0000313" key="3">
    <source>
        <dbReference type="Proteomes" id="UP000002009"/>
    </source>
</evidence>
<sequence length="305" mass="32226">MSADDDIAAKEAEALFKIHGVDQRSAELAFSHPALGGEDAPVRMRQDGSTSKAFVPGTSTVIWPCAYSLGDYLCDATTAYRAKLGDGVGDATEAARVGAVTADTVAVELGAGLGLGGMVAARLGARHVAITDSTPAAASRNVQANGLGNAHVSELWWRRAAWRRAPKRDGDESESDIDDEPNEVPTAEDAVKPLLASLPDGRAPHIVIGSDICYSQGKQEMQALVDTLAAMCEPSRTTAYVVFEDRGDCCWGTLNHFWTAAESAGLVGDPTPVEDVEIDGKKRSGPGRHNDSERLLLRLTKRAAA</sequence>
<dbReference type="Gene3D" id="3.40.50.150">
    <property type="entry name" value="Vaccinia Virus protein VP39"/>
    <property type="match status" value="1"/>
</dbReference>
<dbReference type="AlphaFoldDB" id="C1E055"/>
<gene>
    <name evidence="2" type="ORF">MICPUN_56307</name>
</gene>
<dbReference type="InterPro" id="IPR019410">
    <property type="entry name" value="Methyltransf_16"/>
</dbReference>
<dbReference type="InParanoid" id="C1E055"/>
<evidence type="ECO:0000256" key="1">
    <source>
        <dbReference type="SAM" id="MobiDB-lite"/>
    </source>
</evidence>
<evidence type="ECO:0000313" key="2">
    <source>
        <dbReference type="EMBL" id="ACO61244.1"/>
    </source>
</evidence>
<dbReference type="SUPFAM" id="SSF53335">
    <property type="entry name" value="S-adenosyl-L-methionine-dependent methyltransferases"/>
    <property type="match status" value="1"/>
</dbReference>
<dbReference type="RefSeq" id="XP_002499986.1">
    <property type="nucleotide sequence ID" value="XM_002499940.1"/>
</dbReference>